<dbReference type="AlphaFoldDB" id="A0ABD1E288"/>
<name>A0ABD1E288_HYPHA</name>
<proteinExistence type="predicted"/>
<evidence type="ECO:0000313" key="1">
    <source>
        <dbReference type="EMBL" id="KAL1488705.1"/>
    </source>
</evidence>
<accession>A0ABD1E288</accession>
<dbReference type="EMBL" id="JBDJPC010000013">
    <property type="protein sequence ID" value="KAL1488705.1"/>
    <property type="molecule type" value="Genomic_DNA"/>
</dbReference>
<comment type="caution">
    <text evidence="1">The sequence shown here is derived from an EMBL/GenBank/DDBJ whole genome shotgun (WGS) entry which is preliminary data.</text>
</comment>
<dbReference type="Proteomes" id="UP001566132">
    <property type="component" value="Unassembled WGS sequence"/>
</dbReference>
<keyword evidence="2" id="KW-1185">Reference proteome</keyword>
<protein>
    <submittedName>
        <fullName evidence="1">Uncharacterized protein</fullName>
    </submittedName>
</protein>
<evidence type="ECO:0000313" key="2">
    <source>
        <dbReference type="Proteomes" id="UP001566132"/>
    </source>
</evidence>
<sequence length="337" mass="39613">MDSIENIIERVGRNICLYQEHAVPLPEFSEDDLKYFPICYLEKYVTSIELQKIWDKLPEKHKNNPVLKLNLPCLKHFNNNKTEGATQFDGPPPPIRSCSTSMTVMIEGIIAVCVIVNQVLFCTAPSKFLYENNEGNLSLPKVVHKLKILFINGTVTELPTDWFKIDIPSVSSDLYILCIAAISYFEELCEEKLMTGPVYFKKAREVYVNSNMNSKWENVLTSILRSPTTTEQTRKRIVPDKVYNIGDAIKIIYNSNANPHHIMLKYEEREPIRFTYEEFVKFTDFVFKFMDDEDFVYGFIDCVVPNWFDFCNWTIYFSKLLEEWENMWFSNTRYKKY</sequence>
<reference evidence="1 2" key="1">
    <citation type="submission" date="2024-05" db="EMBL/GenBank/DDBJ databases">
        <title>Genetic variation in Jamaican populations of the coffee berry borer (Hypothenemus hampei).</title>
        <authorList>
            <person name="Errbii M."/>
            <person name="Myrie A."/>
        </authorList>
    </citation>
    <scope>NUCLEOTIDE SEQUENCE [LARGE SCALE GENOMIC DNA]</scope>
    <source>
        <strain evidence="1">JA-Hopewell-2020-01-JO</strain>
        <tissue evidence="1">Whole body</tissue>
    </source>
</reference>
<organism evidence="1 2">
    <name type="scientific">Hypothenemus hampei</name>
    <name type="common">Coffee berry borer</name>
    <dbReference type="NCBI Taxonomy" id="57062"/>
    <lineage>
        <taxon>Eukaryota</taxon>
        <taxon>Metazoa</taxon>
        <taxon>Ecdysozoa</taxon>
        <taxon>Arthropoda</taxon>
        <taxon>Hexapoda</taxon>
        <taxon>Insecta</taxon>
        <taxon>Pterygota</taxon>
        <taxon>Neoptera</taxon>
        <taxon>Endopterygota</taxon>
        <taxon>Coleoptera</taxon>
        <taxon>Polyphaga</taxon>
        <taxon>Cucujiformia</taxon>
        <taxon>Curculionidae</taxon>
        <taxon>Scolytinae</taxon>
        <taxon>Hypothenemus</taxon>
    </lineage>
</organism>
<gene>
    <name evidence="1" type="ORF">ABEB36_014504</name>
</gene>